<dbReference type="GO" id="GO:0051537">
    <property type="term" value="F:2 iron, 2 sulfur cluster binding"/>
    <property type="evidence" value="ECO:0007669"/>
    <property type="project" value="UniProtKB-KW"/>
</dbReference>
<dbReference type="AlphaFoldDB" id="A0A7W4Z475"/>
<evidence type="ECO:0000256" key="3">
    <source>
        <dbReference type="ARBA" id="ARBA00022723"/>
    </source>
</evidence>
<evidence type="ECO:0000313" key="13">
    <source>
        <dbReference type="EMBL" id="MBB3044611.1"/>
    </source>
</evidence>
<dbReference type="Proteomes" id="UP000589626">
    <property type="component" value="Unassembled WGS sequence"/>
</dbReference>
<evidence type="ECO:0000256" key="6">
    <source>
        <dbReference type="ARBA" id="ARBA00023004"/>
    </source>
</evidence>
<dbReference type="Pfam" id="PF00355">
    <property type="entry name" value="Rieske"/>
    <property type="match status" value="1"/>
</dbReference>
<dbReference type="GO" id="GO:0008203">
    <property type="term" value="P:cholesterol metabolic process"/>
    <property type="evidence" value="ECO:0007669"/>
    <property type="project" value="InterPro"/>
</dbReference>
<dbReference type="InterPro" id="IPR050584">
    <property type="entry name" value="Cholesterol_7-desaturase"/>
</dbReference>
<evidence type="ECO:0000259" key="12">
    <source>
        <dbReference type="PROSITE" id="PS51296"/>
    </source>
</evidence>
<sequence length="391" mass="44216">MSDTRYLDRGTPPERFARGWHCLGLATAFGDGRPHAVEAFGGKLVVWQDSKGEINVLDGYCRHMGGDLTQGTVKGDEIACPFHDWRWGGDGKCKAIPYARRVPLRARTQKYPVVVRNGQVLIWHDVEGSAPDLDILPPVLPGIGTDEYTDWTWEVLDVPTAHCREIIDNVVDMAHFFYIHFAFPTNFRNVFEGHMATQFMESTGRPDVDGAGYGDEGLMLKSEASYFGPSYMVNWIHVDYKGFETEVVLINCHVPTSDNSFKLQYGVCVKKPEGVDDATAEYIGKRYSETFKEGFEQDVAIWLNKAPVQNPLLCEEDGPVYQLRRWYEQFYVDRADVTAEMTDRFEFEVDTTKANEFWQEEVAENLRKKAEEESRPADEAAAASSSAMTNG</sequence>
<feature type="region of interest" description="Disordered" evidence="11">
    <location>
        <begin position="364"/>
        <end position="391"/>
    </location>
</feature>
<evidence type="ECO:0000256" key="4">
    <source>
        <dbReference type="ARBA" id="ARBA00022963"/>
    </source>
</evidence>
<dbReference type="PANTHER" id="PTHR21266">
    <property type="entry name" value="IRON-SULFUR DOMAIN CONTAINING PROTEIN"/>
    <property type="match status" value="1"/>
</dbReference>
<dbReference type="Pfam" id="PF19298">
    <property type="entry name" value="KshA_C"/>
    <property type="match status" value="1"/>
</dbReference>
<feature type="compositionally biased region" description="Low complexity" evidence="11">
    <location>
        <begin position="379"/>
        <end position="391"/>
    </location>
</feature>
<evidence type="ECO:0000256" key="7">
    <source>
        <dbReference type="ARBA" id="ARBA00023014"/>
    </source>
</evidence>
<keyword evidence="13" id="KW-0503">Monooxygenase</keyword>
<evidence type="ECO:0000256" key="10">
    <source>
        <dbReference type="ARBA" id="ARBA00046982"/>
    </source>
</evidence>
<keyword evidence="8" id="KW-0443">Lipid metabolism</keyword>
<feature type="compositionally biased region" description="Basic and acidic residues" evidence="11">
    <location>
        <begin position="364"/>
        <end position="378"/>
    </location>
</feature>
<name>A0A7W4Z475_9ACTN</name>
<dbReference type="PROSITE" id="PS51296">
    <property type="entry name" value="RIESKE"/>
    <property type="match status" value="1"/>
</dbReference>
<dbReference type="GO" id="GO:0016042">
    <property type="term" value="P:lipid catabolic process"/>
    <property type="evidence" value="ECO:0007669"/>
    <property type="project" value="UniProtKB-KW"/>
</dbReference>
<evidence type="ECO:0000256" key="5">
    <source>
        <dbReference type="ARBA" id="ARBA00023002"/>
    </source>
</evidence>
<keyword evidence="5 13" id="KW-0560">Oxidoreductase</keyword>
<evidence type="ECO:0000256" key="2">
    <source>
        <dbReference type="ARBA" id="ARBA00022714"/>
    </source>
</evidence>
<keyword evidence="2" id="KW-0001">2Fe-2S</keyword>
<dbReference type="SUPFAM" id="SSF50022">
    <property type="entry name" value="ISP domain"/>
    <property type="match status" value="1"/>
</dbReference>
<gene>
    <name evidence="13" type="ORF">FHU40_004448</name>
</gene>
<dbReference type="InterPro" id="IPR045605">
    <property type="entry name" value="KshA-like_C"/>
</dbReference>
<keyword evidence="6" id="KW-0408">Iron</keyword>
<reference evidence="13 14" key="1">
    <citation type="submission" date="2020-08" db="EMBL/GenBank/DDBJ databases">
        <title>Sequencing the genomes of 1000 actinobacteria strains.</title>
        <authorList>
            <person name="Klenk H.-P."/>
        </authorList>
    </citation>
    <scope>NUCLEOTIDE SEQUENCE [LARGE SCALE GENOMIC DNA]</scope>
    <source>
        <strain evidence="13 14">DSM 105498</strain>
    </source>
</reference>
<evidence type="ECO:0000256" key="1">
    <source>
        <dbReference type="ARBA" id="ARBA00001962"/>
    </source>
</evidence>
<organism evidence="13 14">
    <name type="scientific">Nocardioides soli</name>
    <dbReference type="NCBI Taxonomy" id="1036020"/>
    <lineage>
        <taxon>Bacteria</taxon>
        <taxon>Bacillati</taxon>
        <taxon>Actinomycetota</taxon>
        <taxon>Actinomycetes</taxon>
        <taxon>Propionibacteriales</taxon>
        <taxon>Nocardioidaceae</taxon>
        <taxon>Nocardioides</taxon>
    </lineage>
</organism>
<proteinExistence type="predicted"/>
<keyword evidence="4" id="KW-0442">Lipid degradation</keyword>
<dbReference type="InterPro" id="IPR017941">
    <property type="entry name" value="Rieske_2Fe-2S"/>
</dbReference>
<dbReference type="GO" id="GO:0046872">
    <property type="term" value="F:metal ion binding"/>
    <property type="evidence" value="ECO:0007669"/>
    <property type="project" value="UniProtKB-KW"/>
</dbReference>
<evidence type="ECO:0000256" key="8">
    <source>
        <dbReference type="ARBA" id="ARBA00023221"/>
    </source>
</evidence>
<keyword evidence="8" id="KW-0753">Steroid metabolism</keyword>
<dbReference type="SUPFAM" id="SSF55961">
    <property type="entry name" value="Bet v1-like"/>
    <property type="match status" value="1"/>
</dbReference>
<dbReference type="Gene3D" id="2.102.10.10">
    <property type="entry name" value="Rieske [2Fe-2S] iron-sulphur domain"/>
    <property type="match status" value="1"/>
</dbReference>
<comment type="subunit">
    <text evidence="10">Homotrimer. The two-component system 3-ketosteroid-9-alpha-monooxygenase is composed of an oxygenase component KshA and a reductase component KshB.</text>
</comment>
<keyword evidence="3" id="KW-0479">Metal-binding</keyword>
<dbReference type="Gene3D" id="3.90.380.10">
    <property type="entry name" value="Naphthalene 1,2-dioxygenase Alpha Subunit, Chain A, domain 1"/>
    <property type="match status" value="1"/>
</dbReference>
<accession>A0A7W4Z475</accession>
<dbReference type="InterPro" id="IPR036922">
    <property type="entry name" value="Rieske_2Fe-2S_sf"/>
</dbReference>
<feature type="domain" description="Rieske" evidence="12">
    <location>
        <begin position="20"/>
        <end position="122"/>
    </location>
</feature>
<evidence type="ECO:0000313" key="14">
    <source>
        <dbReference type="Proteomes" id="UP000589626"/>
    </source>
</evidence>
<keyword evidence="7" id="KW-0411">Iron-sulfur</keyword>
<keyword evidence="14" id="KW-1185">Reference proteome</keyword>
<evidence type="ECO:0000256" key="9">
    <source>
        <dbReference type="ARBA" id="ARBA00030944"/>
    </source>
</evidence>
<dbReference type="GO" id="GO:0004497">
    <property type="term" value="F:monooxygenase activity"/>
    <property type="evidence" value="ECO:0007669"/>
    <property type="project" value="UniProtKB-KW"/>
</dbReference>
<dbReference type="RefSeq" id="WP_183594508.1">
    <property type="nucleotide sequence ID" value="NZ_JACHWR010000003.1"/>
</dbReference>
<comment type="caution">
    <text evidence="13">The sequence shown here is derived from an EMBL/GenBank/DDBJ whole genome shotgun (WGS) entry which is preliminary data.</text>
</comment>
<evidence type="ECO:0000256" key="11">
    <source>
        <dbReference type="SAM" id="MobiDB-lite"/>
    </source>
</evidence>
<dbReference type="EMBL" id="JACHWR010000003">
    <property type="protein sequence ID" value="MBB3044611.1"/>
    <property type="molecule type" value="Genomic_DNA"/>
</dbReference>
<dbReference type="GO" id="GO:0016705">
    <property type="term" value="F:oxidoreductase activity, acting on paired donors, with incorporation or reduction of molecular oxygen"/>
    <property type="evidence" value="ECO:0007669"/>
    <property type="project" value="UniProtKB-ARBA"/>
</dbReference>
<comment type="cofactor">
    <cofactor evidence="1">
        <name>Fe cation</name>
        <dbReference type="ChEBI" id="CHEBI:24875"/>
    </cofactor>
</comment>
<protein>
    <recommendedName>
        <fullName evidence="9">Rieske-type oxygenase</fullName>
    </recommendedName>
</protein>
<dbReference type="PANTHER" id="PTHR21266:SF60">
    <property type="entry name" value="3-KETOSTEROID-9-ALPHA-MONOOXYGENASE, OXYGENASE COMPONENT"/>
    <property type="match status" value="1"/>
</dbReference>